<protein>
    <recommendedName>
        <fullName evidence="4">PepSY-associated TM region</fullName>
    </recommendedName>
</protein>
<keyword evidence="3" id="KW-1185">Reference proteome</keyword>
<keyword evidence="1" id="KW-1133">Transmembrane helix</keyword>
<gene>
    <name evidence="2" type="ORF">BC349_12295</name>
</gene>
<evidence type="ECO:0000313" key="3">
    <source>
        <dbReference type="Proteomes" id="UP000765802"/>
    </source>
</evidence>
<evidence type="ECO:0000256" key="1">
    <source>
        <dbReference type="SAM" id="Phobius"/>
    </source>
</evidence>
<accession>A0ABR7M9W4</accession>
<sequence>MKQETKPNRKNLRWYMRYLHNKIGFFIVGLLVIYSLSGVVQTYRDTDWLKQEIQHEKQLAPALSEAALGAELKLRNFRVTKSEGGKMYFQEGSYDQGSGLASYTTKELYSWITPFVDLHKTPSKSLRHYFTLVFGILMFFMAISSFWMFKPGTKLFSSGVYLAVTGAVAAILLMLM</sequence>
<reference evidence="2 3" key="1">
    <citation type="submission" date="2016-07" db="EMBL/GenBank/DDBJ databases">
        <title>Genome analysis of Flavihumibacter stibioxidans YS-17.</title>
        <authorList>
            <person name="Shi K."/>
            <person name="Han Y."/>
            <person name="Wang G."/>
        </authorList>
    </citation>
    <scope>NUCLEOTIDE SEQUENCE [LARGE SCALE GENOMIC DNA]</scope>
    <source>
        <strain evidence="2 3">YS-17</strain>
    </source>
</reference>
<feature type="transmembrane region" description="Helical" evidence="1">
    <location>
        <begin position="155"/>
        <end position="175"/>
    </location>
</feature>
<keyword evidence="1" id="KW-0812">Transmembrane</keyword>
<feature type="transmembrane region" description="Helical" evidence="1">
    <location>
        <begin position="23"/>
        <end position="43"/>
    </location>
</feature>
<evidence type="ECO:0000313" key="2">
    <source>
        <dbReference type="EMBL" id="MBC6491833.1"/>
    </source>
</evidence>
<keyword evidence="1" id="KW-0472">Membrane</keyword>
<name>A0ABR7M9W4_9BACT</name>
<dbReference type="EMBL" id="MBUA01000023">
    <property type="protein sequence ID" value="MBC6491833.1"/>
    <property type="molecule type" value="Genomic_DNA"/>
</dbReference>
<feature type="transmembrane region" description="Helical" evidence="1">
    <location>
        <begin position="129"/>
        <end position="149"/>
    </location>
</feature>
<organism evidence="2 3">
    <name type="scientific">Flavihumibacter stibioxidans</name>
    <dbReference type="NCBI Taxonomy" id="1834163"/>
    <lineage>
        <taxon>Bacteria</taxon>
        <taxon>Pseudomonadati</taxon>
        <taxon>Bacteroidota</taxon>
        <taxon>Chitinophagia</taxon>
        <taxon>Chitinophagales</taxon>
        <taxon>Chitinophagaceae</taxon>
        <taxon>Flavihumibacter</taxon>
    </lineage>
</organism>
<proteinExistence type="predicted"/>
<dbReference type="Proteomes" id="UP000765802">
    <property type="component" value="Unassembled WGS sequence"/>
</dbReference>
<evidence type="ECO:0008006" key="4">
    <source>
        <dbReference type="Google" id="ProtNLM"/>
    </source>
</evidence>
<comment type="caution">
    <text evidence="2">The sequence shown here is derived from an EMBL/GenBank/DDBJ whole genome shotgun (WGS) entry which is preliminary data.</text>
</comment>
<dbReference type="RefSeq" id="WP_187257152.1">
    <property type="nucleotide sequence ID" value="NZ_JBHULF010000007.1"/>
</dbReference>